<keyword evidence="4 5" id="KW-0547">Nucleotide-binding</keyword>
<feature type="binding site" evidence="5">
    <location>
        <begin position="277"/>
        <end position="281"/>
    </location>
    <ligand>
        <name>ATP</name>
        <dbReference type="ChEBI" id="CHEBI:30616"/>
    </ligand>
</feature>
<evidence type="ECO:0000313" key="10">
    <source>
        <dbReference type="Proteomes" id="UP000034723"/>
    </source>
</evidence>
<comment type="similarity">
    <text evidence="1 5">Belongs to the RNA 3'-terminal cyclase family. Type 1 subfamily.</text>
</comment>
<dbReference type="Gene3D" id="3.65.10.20">
    <property type="entry name" value="RNA 3'-terminal phosphate cyclase domain"/>
    <property type="match status" value="1"/>
</dbReference>
<dbReference type="GO" id="GO:0005524">
    <property type="term" value="F:ATP binding"/>
    <property type="evidence" value="ECO:0007669"/>
    <property type="project" value="UniProtKB-KW"/>
</dbReference>
<evidence type="ECO:0000256" key="1">
    <source>
        <dbReference type="ARBA" id="ARBA00009206"/>
    </source>
</evidence>
<dbReference type="SUPFAM" id="SSF55205">
    <property type="entry name" value="EPT/RTPC-like"/>
    <property type="match status" value="1"/>
</dbReference>
<evidence type="ECO:0000256" key="6">
    <source>
        <dbReference type="NCBIfam" id="TIGR03399"/>
    </source>
</evidence>
<proteinExistence type="inferred from homology"/>
<dbReference type="NCBIfam" id="TIGR03399">
    <property type="entry name" value="RNA_3prim_cycl"/>
    <property type="match status" value="1"/>
</dbReference>
<dbReference type="InterPro" id="IPR036553">
    <property type="entry name" value="RPTC_insert"/>
</dbReference>
<feature type="domain" description="RNA 3'-terminal phosphate cyclase" evidence="7">
    <location>
        <begin position="8"/>
        <end position="320"/>
    </location>
</feature>
<dbReference type="FunCoup" id="A0A0F7IFB3">
    <property type="interactions" value="145"/>
</dbReference>
<dbReference type="InParanoid" id="A0A0F7IFB3"/>
<comment type="catalytic activity">
    <reaction evidence="5">
        <text>a 3'-end 3'-phospho-ribonucleotide-RNA + ATP = a 3'-end 2',3'-cyclophospho-ribonucleotide-RNA + AMP + diphosphate</text>
        <dbReference type="Rhea" id="RHEA:23976"/>
        <dbReference type="Rhea" id="RHEA-COMP:10463"/>
        <dbReference type="Rhea" id="RHEA-COMP:10464"/>
        <dbReference type="ChEBI" id="CHEBI:30616"/>
        <dbReference type="ChEBI" id="CHEBI:33019"/>
        <dbReference type="ChEBI" id="CHEBI:83062"/>
        <dbReference type="ChEBI" id="CHEBI:83064"/>
        <dbReference type="ChEBI" id="CHEBI:456215"/>
        <dbReference type="EC" id="6.5.1.4"/>
    </reaction>
</comment>
<name>A0A0F7IFB3_9EURY</name>
<dbReference type="HAMAP" id="MF_00200">
    <property type="entry name" value="RTC"/>
    <property type="match status" value="1"/>
</dbReference>
<dbReference type="PANTHER" id="PTHR11096:SF0">
    <property type="entry name" value="RNA 3'-TERMINAL PHOSPHATE CYCLASE"/>
    <property type="match status" value="1"/>
</dbReference>
<dbReference type="EC" id="6.5.1.4" evidence="5 6"/>
<dbReference type="Pfam" id="PF01137">
    <property type="entry name" value="RTC"/>
    <property type="match status" value="1"/>
</dbReference>
<protein>
    <recommendedName>
        <fullName evidence="2 5">RNA 3'-terminal phosphate cyclase</fullName>
        <shortName evidence="5">RNA cyclase</shortName>
        <shortName evidence="5">RNA-3'-phosphate cyclase</shortName>
        <ecNumber evidence="5 6">6.5.1.4</ecNumber>
    </recommendedName>
</protein>
<dbReference type="InterPro" id="IPR023797">
    <property type="entry name" value="RNA3'_phos_cyclase_dom"/>
</dbReference>
<reference evidence="9 10" key="1">
    <citation type="submission" date="2015-04" db="EMBL/GenBank/DDBJ databases">
        <title>The complete genome sequence of the hyperthermophilic, obligate iron-reducing archaeon Geoglobus ahangari strain 234T.</title>
        <authorList>
            <person name="Manzella M.P."/>
            <person name="Holmes D.E."/>
            <person name="Rocheleau J.M."/>
            <person name="Chung A."/>
            <person name="Reguera G."/>
            <person name="Kashefi K."/>
        </authorList>
    </citation>
    <scope>NUCLEOTIDE SEQUENCE [LARGE SCALE GENOMIC DNA]</scope>
    <source>
        <strain evidence="9 10">234</strain>
    </source>
</reference>
<keyword evidence="5" id="KW-0963">Cytoplasm</keyword>
<dbReference type="EMBL" id="CP011267">
    <property type="protein sequence ID" value="AKG91759.1"/>
    <property type="molecule type" value="Genomic_DNA"/>
</dbReference>
<gene>
    <name evidence="5" type="primary">rtcA</name>
    <name evidence="9" type="ORF">GAH_00913</name>
</gene>
<feature type="binding site" evidence="5">
    <location>
        <position position="100"/>
    </location>
    <ligand>
        <name>ATP</name>
        <dbReference type="ChEBI" id="CHEBI:30616"/>
    </ligand>
</feature>
<dbReference type="InterPro" id="IPR037136">
    <property type="entry name" value="RNA3'_phos_cyclase_dom_sf"/>
</dbReference>
<dbReference type="OrthoDB" id="7994at2157"/>
<organism evidence="9 10">
    <name type="scientific">Geoglobus ahangari</name>
    <dbReference type="NCBI Taxonomy" id="113653"/>
    <lineage>
        <taxon>Archaea</taxon>
        <taxon>Methanobacteriati</taxon>
        <taxon>Methanobacteriota</taxon>
        <taxon>Archaeoglobi</taxon>
        <taxon>Archaeoglobales</taxon>
        <taxon>Archaeoglobaceae</taxon>
        <taxon>Geoglobus</taxon>
    </lineage>
</organism>
<dbReference type="KEGG" id="gah:GAH_00913"/>
<dbReference type="RefSeq" id="WP_052747867.1">
    <property type="nucleotide sequence ID" value="NZ_CP011267.1"/>
</dbReference>
<sequence>MIRVDGSYGEGGGQILRSAIALSCVTGEAVEIYNIRANRPKPGLKAQHMKGIEAAKLLCNAEVEGLRPGSTRVIFRPGEVRVRDLRIDIGTAGSITLLLQTILPPLLHAGKECRLEITGGTDVSWSPSIDYFRFVTSSALRELGADLDIDVIRRGYYPKGRGKVVVHIRESELEGRRFEEVRCEAVRGVSHCSNLPAHVAERQARAARRLLESSNYRAEIETEVRRDYSTGSGITIYCGYKGTVSLGEKGKRAEKVGEEAALELLRELGMSGAFDRHLADQVMIAGAIARGTTEYTTTEVTMHTRSNAYVINSFFPDSVEIDGNRLRIRGTRD</sequence>
<evidence type="ECO:0000259" key="8">
    <source>
        <dbReference type="Pfam" id="PF05189"/>
    </source>
</evidence>
<feature type="active site" description="Tele-AMP-histidine intermediate" evidence="5">
    <location>
        <position position="303"/>
    </location>
</feature>
<dbReference type="AlphaFoldDB" id="A0A0F7IFB3"/>
<comment type="function">
    <text evidence="5">Catalyzes the conversion of 3'-phosphate to a 2',3'-cyclic phosphodiester at the end of RNA. The mechanism of action of the enzyme occurs in 3 steps: (A) adenylation of the enzyme by ATP; (B) transfer of adenylate to an RNA-N3'P to produce RNA-N3'PP5'A; (C) and attack of the adjacent 2'-hydroxyl on the 3'-phosphorus in the diester linkage to produce the cyclic end product. The biological role of this enzyme is unknown but it is likely to function in some aspects of cellular RNA processing.</text>
</comment>
<dbReference type="HOGENOM" id="CLU_027882_0_0_2"/>
<dbReference type="STRING" id="113653.GAH_00913"/>
<dbReference type="PIRSF" id="PIRSF005378">
    <property type="entry name" value="RNA3'_term_phos_cycl_euk"/>
    <property type="match status" value="1"/>
</dbReference>
<dbReference type="InterPro" id="IPR013791">
    <property type="entry name" value="RNA3'-term_phos_cycl_insert"/>
</dbReference>
<dbReference type="InterPro" id="IPR013792">
    <property type="entry name" value="RNA3'P_cycl/enolpyr_Trfase_a/b"/>
</dbReference>
<keyword evidence="5" id="KW-0067">ATP-binding</keyword>
<dbReference type="GO" id="GO:0006396">
    <property type="term" value="P:RNA processing"/>
    <property type="evidence" value="ECO:0007669"/>
    <property type="project" value="UniProtKB-UniRule"/>
</dbReference>
<dbReference type="Gene3D" id="3.30.360.20">
    <property type="entry name" value="RNA 3'-terminal phosphate cyclase, insert domain"/>
    <property type="match status" value="1"/>
</dbReference>
<evidence type="ECO:0000256" key="5">
    <source>
        <dbReference type="HAMAP-Rule" id="MF_00200"/>
    </source>
</evidence>
<dbReference type="GO" id="GO:0003963">
    <property type="term" value="F:RNA-3'-phosphate cyclase activity"/>
    <property type="evidence" value="ECO:0007669"/>
    <property type="project" value="UniProtKB-UniRule"/>
</dbReference>
<dbReference type="PATRIC" id="fig|113653.22.peg.915"/>
<evidence type="ECO:0000259" key="7">
    <source>
        <dbReference type="Pfam" id="PF01137"/>
    </source>
</evidence>
<keyword evidence="10" id="KW-1185">Reference proteome</keyword>
<dbReference type="Pfam" id="PF05189">
    <property type="entry name" value="RTC_insert"/>
    <property type="match status" value="1"/>
</dbReference>
<dbReference type="GO" id="GO:0005737">
    <property type="term" value="C:cytoplasm"/>
    <property type="evidence" value="ECO:0007669"/>
    <property type="project" value="UniProtKB-SubCell"/>
</dbReference>
<dbReference type="InterPro" id="IPR017770">
    <property type="entry name" value="RNA3'_term_phos_cyc_type_1"/>
</dbReference>
<evidence type="ECO:0000313" key="9">
    <source>
        <dbReference type="EMBL" id="AKG91759.1"/>
    </source>
</evidence>
<dbReference type="PANTHER" id="PTHR11096">
    <property type="entry name" value="RNA 3' TERMINAL PHOSPHATE CYCLASE"/>
    <property type="match status" value="1"/>
</dbReference>
<accession>A0A0F7IFB3</accession>
<comment type="subcellular location">
    <subcellularLocation>
        <location evidence="5">Cytoplasm</location>
    </subcellularLocation>
</comment>
<evidence type="ECO:0000256" key="2">
    <source>
        <dbReference type="ARBA" id="ARBA00021428"/>
    </source>
</evidence>
<evidence type="ECO:0000256" key="3">
    <source>
        <dbReference type="ARBA" id="ARBA00022598"/>
    </source>
</evidence>
<dbReference type="Proteomes" id="UP000034723">
    <property type="component" value="Chromosome"/>
</dbReference>
<dbReference type="GeneID" id="24803491"/>
<dbReference type="InterPro" id="IPR000228">
    <property type="entry name" value="RNA3'_term_phos_cyc"/>
</dbReference>
<feature type="domain" description="RNA 3'-terminal phosphate cyclase insert" evidence="8">
    <location>
        <begin position="184"/>
        <end position="268"/>
    </location>
</feature>
<keyword evidence="3 5" id="KW-0436">Ligase</keyword>
<evidence type="ECO:0000256" key="4">
    <source>
        <dbReference type="ARBA" id="ARBA00022741"/>
    </source>
</evidence>